<dbReference type="EMBL" id="GBXM01100745">
    <property type="protein sequence ID" value="JAH07832.1"/>
    <property type="molecule type" value="Transcribed_RNA"/>
</dbReference>
<reference evidence="1" key="2">
    <citation type="journal article" date="2015" name="Fish Shellfish Immunol.">
        <title>Early steps in the European eel (Anguilla anguilla)-Vibrio vulnificus interaction in the gills: Role of the RtxA13 toxin.</title>
        <authorList>
            <person name="Callol A."/>
            <person name="Pajuelo D."/>
            <person name="Ebbesson L."/>
            <person name="Teles M."/>
            <person name="MacKenzie S."/>
            <person name="Amaro C."/>
        </authorList>
    </citation>
    <scope>NUCLEOTIDE SEQUENCE</scope>
</reference>
<sequence length="24" mass="2817">MSLYQKDDPWLALTEVPMTKSYSI</sequence>
<dbReference type="AlphaFoldDB" id="A0A0E9PUA0"/>
<name>A0A0E9PUA0_ANGAN</name>
<reference evidence="1" key="1">
    <citation type="submission" date="2014-11" db="EMBL/GenBank/DDBJ databases">
        <authorList>
            <person name="Amaro Gonzalez C."/>
        </authorList>
    </citation>
    <scope>NUCLEOTIDE SEQUENCE</scope>
</reference>
<protein>
    <submittedName>
        <fullName evidence="1">Uncharacterized protein</fullName>
    </submittedName>
</protein>
<proteinExistence type="predicted"/>
<evidence type="ECO:0000313" key="1">
    <source>
        <dbReference type="EMBL" id="JAH07832.1"/>
    </source>
</evidence>
<accession>A0A0E9PUA0</accession>
<organism evidence="1">
    <name type="scientific">Anguilla anguilla</name>
    <name type="common">European freshwater eel</name>
    <name type="synonym">Muraena anguilla</name>
    <dbReference type="NCBI Taxonomy" id="7936"/>
    <lineage>
        <taxon>Eukaryota</taxon>
        <taxon>Metazoa</taxon>
        <taxon>Chordata</taxon>
        <taxon>Craniata</taxon>
        <taxon>Vertebrata</taxon>
        <taxon>Euteleostomi</taxon>
        <taxon>Actinopterygii</taxon>
        <taxon>Neopterygii</taxon>
        <taxon>Teleostei</taxon>
        <taxon>Anguilliformes</taxon>
        <taxon>Anguillidae</taxon>
        <taxon>Anguilla</taxon>
    </lineage>
</organism>